<protein>
    <recommendedName>
        <fullName evidence="1">MOSC domain-containing protein</fullName>
    </recommendedName>
</protein>
<evidence type="ECO:0000313" key="2">
    <source>
        <dbReference type="EMBL" id="VFK53886.1"/>
    </source>
</evidence>
<dbReference type="InterPro" id="IPR011037">
    <property type="entry name" value="Pyrv_Knase-like_insert_dom_sf"/>
</dbReference>
<evidence type="ECO:0000259" key="1">
    <source>
        <dbReference type="PROSITE" id="PS51340"/>
    </source>
</evidence>
<gene>
    <name evidence="4" type="ORF">BECKTUN1418D_GA0071000_12551</name>
    <name evidence="3" type="ORF">BECKTUN1418E_GA0071001_10328</name>
    <name evidence="2" type="ORF">BECKTUN1418F_GA0071002_10318</name>
</gene>
<reference evidence="2" key="1">
    <citation type="submission" date="2019-02" db="EMBL/GenBank/DDBJ databases">
        <authorList>
            <person name="Gruber-Vodicka R. H."/>
            <person name="Seah K. B. B."/>
        </authorList>
    </citation>
    <scope>NUCLEOTIDE SEQUENCE</scope>
    <source>
        <strain evidence="4">BECK_BY1</strain>
        <strain evidence="3">BECK_BY2</strain>
        <strain evidence="2">BECK_BY3</strain>
    </source>
</reference>
<dbReference type="AlphaFoldDB" id="A0A450ZJB2"/>
<sequence length="261" mass="29373">MSIIKSLWRYPIKSMLGEKLHAVNITPKGLQGDRAFALLDVETGKIVSAKNPKKWPHMFSFHSRYEEITDLNTIHITLPDGTTIKNNDPNVDSILSDALGRKVKIISQVPKQPQLEEYWPDIAEFDNRNTVTDENIPKGAFYDLGVIHLLTTSTLDELHRLYPEGRFEASRFRPNIILDTQQAGFVENQWVEKTMTIGDEVTLKITEHCPRCVMTTLAQDDLPKDPGILKTAVQHNEGNVGIYAEVIKGGTIKCGDPINII</sequence>
<dbReference type="GO" id="GO:0030151">
    <property type="term" value="F:molybdenum ion binding"/>
    <property type="evidence" value="ECO:0007669"/>
    <property type="project" value="InterPro"/>
</dbReference>
<evidence type="ECO:0000313" key="3">
    <source>
        <dbReference type="EMBL" id="VFK55712.1"/>
    </source>
</evidence>
<evidence type="ECO:0000313" key="4">
    <source>
        <dbReference type="EMBL" id="VFK64287.1"/>
    </source>
</evidence>
<proteinExistence type="predicted"/>
<dbReference type="InterPro" id="IPR005302">
    <property type="entry name" value="MoCF_Sase_C"/>
</dbReference>
<dbReference type="Pfam" id="PF03476">
    <property type="entry name" value="MOSC_N"/>
    <property type="match status" value="1"/>
</dbReference>
<dbReference type="GO" id="GO:0030170">
    <property type="term" value="F:pyridoxal phosphate binding"/>
    <property type="evidence" value="ECO:0007669"/>
    <property type="project" value="InterPro"/>
</dbReference>
<dbReference type="Pfam" id="PF03473">
    <property type="entry name" value="MOSC"/>
    <property type="match status" value="1"/>
</dbReference>
<dbReference type="SUPFAM" id="SSF50800">
    <property type="entry name" value="PK beta-barrel domain-like"/>
    <property type="match status" value="1"/>
</dbReference>
<dbReference type="PROSITE" id="PS51340">
    <property type="entry name" value="MOSC"/>
    <property type="match status" value="1"/>
</dbReference>
<accession>A0A450ZJB2</accession>
<dbReference type="Gene3D" id="2.40.33.20">
    <property type="entry name" value="PK beta-barrel domain-like"/>
    <property type="match status" value="1"/>
</dbReference>
<dbReference type="EMBL" id="CAADFY010000031">
    <property type="protein sequence ID" value="VFK53886.1"/>
    <property type="molecule type" value="Genomic_DNA"/>
</dbReference>
<organism evidence="2">
    <name type="scientific">Candidatus Kentrum sp. TUN</name>
    <dbReference type="NCBI Taxonomy" id="2126343"/>
    <lineage>
        <taxon>Bacteria</taxon>
        <taxon>Pseudomonadati</taxon>
        <taxon>Pseudomonadota</taxon>
        <taxon>Gammaproteobacteria</taxon>
        <taxon>Candidatus Kentrum</taxon>
    </lineage>
</organism>
<feature type="domain" description="MOSC" evidence="1">
    <location>
        <begin position="107"/>
        <end position="261"/>
    </location>
</feature>
<dbReference type="EMBL" id="CAADFX010000255">
    <property type="protein sequence ID" value="VFK64287.1"/>
    <property type="molecule type" value="Genomic_DNA"/>
</dbReference>
<dbReference type="InterPro" id="IPR005303">
    <property type="entry name" value="MOCOS_middle"/>
</dbReference>
<name>A0A450ZJB2_9GAMM</name>
<dbReference type="GO" id="GO:0003824">
    <property type="term" value="F:catalytic activity"/>
    <property type="evidence" value="ECO:0007669"/>
    <property type="project" value="InterPro"/>
</dbReference>
<dbReference type="EMBL" id="CAADFV010000032">
    <property type="protein sequence ID" value="VFK55712.1"/>
    <property type="molecule type" value="Genomic_DNA"/>
</dbReference>